<dbReference type="GO" id="GO:0016740">
    <property type="term" value="F:transferase activity"/>
    <property type="evidence" value="ECO:0007669"/>
    <property type="project" value="UniProtKB-KW"/>
</dbReference>
<proteinExistence type="predicted"/>
<keyword evidence="3" id="KW-1185">Reference proteome</keyword>
<reference evidence="2 3" key="1">
    <citation type="submission" date="2023-08" db="EMBL/GenBank/DDBJ databases">
        <title>Implementing the SeqCode for naming new Mesorhizobium species isolated from Vachellia karroo root nodules.</title>
        <authorList>
            <person name="Van Lill M."/>
        </authorList>
    </citation>
    <scope>NUCLEOTIDE SEQUENCE [LARGE SCALE GENOMIC DNA]</scope>
    <source>
        <strain evidence="2 3">VK23A</strain>
    </source>
</reference>
<evidence type="ECO:0000256" key="1">
    <source>
        <dbReference type="SAM" id="MobiDB-lite"/>
    </source>
</evidence>
<comment type="caution">
    <text evidence="2">The sequence shown here is derived from an EMBL/GenBank/DDBJ whole genome shotgun (WGS) entry which is preliminary data.</text>
</comment>
<accession>A0ABU4XFL3</accession>
<dbReference type="Proteomes" id="UP001271780">
    <property type="component" value="Unassembled WGS sequence"/>
</dbReference>
<sequence>PIAAGDMYGIKGIDHLAKPGLLKRTLCGSYPSGPSSAEPPRIQPSATGEDGIWSLASAEAALQSSKTGKAVTIDPQLGSLA</sequence>
<dbReference type="Gene3D" id="3.30.360.10">
    <property type="entry name" value="Dihydrodipicolinate Reductase, domain 2"/>
    <property type="match status" value="1"/>
</dbReference>
<feature type="region of interest" description="Disordered" evidence="1">
    <location>
        <begin position="29"/>
        <end position="48"/>
    </location>
</feature>
<organism evidence="2 3">
    <name type="scientific">Mesorhizobium dulcispinae</name>
    <dbReference type="NCBI Taxonomy" id="3072316"/>
    <lineage>
        <taxon>Bacteria</taxon>
        <taxon>Pseudomonadati</taxon>
        <taxon>Pseudomonadota</taxon>
        <taxon>Alphaproteobacteria</taxon>
        <taxon>Hyphomicrobiales</taxon>
        <taxon>Phyllobacteriaceae</taxon>
        <taxon>Mesorhizobium</taxon>
    </lineage>
</organism>
<keyword evidence="2" id="KW-0808">Transferase</keyword>
<name>A0ABU4XFL3_9HYPH</name>
<dbReference type="EMBL" id="JAVIIZ010000005">
    <property type="protein sequence ID" value="MDX8472565.1"/>
    <property type="molecule type" value="Genomic_DNA"/>
</dbReference>
<evidence type="ECO:0000313" key="2">
    <source>
        <dbReference type="EMBL" id="MDX8472565.1"/>
    </source>
</evidence>
<protein>
    <submittedName>
        <fullName evidence="2">Acyl CoA:acetate/3-ketoacid CoA transferase</fullName>
    </submittedName>
</protein>
<feature type="non-terminal residue" evidence="2">
    <location>
        <position position="1"/>
    </location>
</feature>
<gene>
    <name evidence="2" type="ORF">RFM27_10815</name>
</gene>
<evidence type="ECO:0000313" key="3">
    <source>
        <dbReference type="Proteomes" id="UP001271780"/>
    </source>
</evidence>